<name>A0ABN8IZR8_9NEOP</name>
<gene>
    <name evidence="2" type="ORF">IPOD504_LOCUS15434</name>
</gene>
<keyword evidence="3" id="KW-1185">Reference proteome</keyword>
<proteinExistence type="predicted"/>
<keyword evidence="1" id="KW-0812">Transmembrane</keyword>
<feature type="non-terminal residue" evidence="2">
    <location>
        <position position="1"/>
    </location>
</feature>
<keyword evidence="1" id="KW-1133">Transmembrane helix</keyword>
<evidence type="ECO:0000256" key="1">
    <source>
        <dbReference type="SAM" id="Phobius"/>
    </source>
</evidence>
<organism evidence="2 3">
    <name type="scientific">Iphiclides podalirius</name>
    <name type="common">scarce swallowtail</name>
    <dbReference type="NCBI Taxonomy" id="110791"/>
    <lineage>
        <taxon>Eukaryota</taxon>
        <taxon>Metazoa</taxon>
        <taxon>Ecdysozoa</taxon>
        <taxon>Arthropoda</taxon>
        <taxon>Hexapoda</taxon>
        <taxon>Insecta</taxon>
        <taxon>Pterygota</taxon>
        <taxon>Neoptera</taxon>
        <taxon>Endopterygota</taxon>
        <taxon>Lepidoptera</taxon>
        <taxon>Glossata</taxon>
        <taxon>Ditrysia</taxon>
        <taxon>Papilionoidea</taxon>
        <taxon>Papilionidae</taxon>
        <taxon>Papilioninae</taxon>
        <taxon>Iphiclides</taxon>
    </lineage>
</organism>
<evidence type="ECO:0000313" key="2">
    <source>
        <dbReference type="EMBL" id="CAH2073000.1"/>
    </source>
</evidence>
<accession>A0ABN8IZR8</accession>
<evidence type="ECO:0000313" key="3">
    <source>
        <dbReference type="Proteomes" id="UP000837857"/>
    </source>
</evidence>
<protein>
    <submittedName>
        <fullName evidence="2">Uncharacterized protein</fullName>
    </submittedName>
</protein>
<dbReference type="EMBL" id="OW152819">
    <property type="protein sequence ID" value="CAH2073000.1"/>
    <property type="molecule type" value="Genomic_DNA"/>
</dbReference>
<dbReference type="Proteomes" id="UP000837857">
    <property type="component" value="Chromosome 7"/>
</dbReference>
<keyword evidence="1" id="KW-0472">Membrane</keyword>
<feature type="transmembrane region" description="Helical" evidence="1">
    <location>
        <begin position="6"/>
        <end position="28"/>
    </location>
</feature>
<sequence>MLYNTDSAAILRDAIAIALILFGIGALLPRRRASSAAAAQHSRSRVVVNIIMTLALRTYLCKPFERCGFRTEKLPAQGRASVTCSPRAVLTVIRLLVLLSFGKSMNIAQGADRNSSVHIDVTRHNQNGGALIGQIYAAG</sequence>
<reference evidence="2" key="1">
    <citation type="submission" date="2022-03" db="EMBL/GenBank/DDBJ databases">
        <authorList>
            <person name="Martin H S."/>
        </authorList>
    </citation>
    <scope>NUCLEOTIDE SEQUENCE</scope>
</reference>